<keyword evidence="2" id="KW-0472">Membrane</keyword>
<dbReference type="Gene3D" id="1.20.1600.10">
    <property type="entry name" value="Outer membrane efflux proteins (OEP)"/>
    <property type="match status" value="1"/>
</dbReference>
<evidence type="ECO:0000256" key="2">
    <source>
        <dbReference type="RuleBase" id="RU362097"/>
    </source>
</evidence>
<organism evidence="3 4">
    <name type="scientific">Candidatus Competibacter phosphatis</name>
    <dbReference type="NCBI Taxonomy" id="221280"/>
    <lineage>
        <taxon>Bacteria</taxon>
        <taxon>Pseudomonadati</taxon>
        <taxon>Pseudomonadota</taxon>
        <taxon>Gammaproteobacteria</taxon>
        <taxon>Candidatus Competibacteraceae</taxon>
        <taxon>Candidatus Competibacter</taxon>
    </lineage>
</organism>
<name>A0ABX1TLI5_9GAMM</name>
<evidence type="ECO:0000256" key="1">
    <source>
        <dbReference type="ARBA" id="ARBA00007613"/>
    </source>
</evidence>
<evidence type="ECO:0000313" key="4">
    <source>
        <dbReference type="Proteomes" id="UP000760480"/>
    </source>
</evidence>
<accession>A0ABX1TLI5</accession>
<dbReference type="PANTHER" id="PTHR30203">
    <property type="entry name" value="OUTER MEMBRANE CATION EFFLUX PROTEIN"/>
    <property type="match status" value="1"/>
</dbReference>
<dbReference type="Pfam" id="PF02321">
    <property type="entry name" value="OEP"/>
    <property type="match status" value="2"/>
</dbReference>
<keyword evidence="2" id="KW-0449">Lipoprotein</keyword>
<keyword evidence="2" id="KW-1134">Transmembrane beta strand</keyword>
<feature type="signal peptide" evidence="2">
    <location>
        <begin position="1"/>
        <end position="20"/>
    </location>
</feature>
<dbReference type="Proteomes" id="UP000760480">
    <property type="component" value="Unassembled WGS sequence"/>
</dbReference>
<keyword evidence="4" id="KW-1185">Reference proteome</keyword>
<reference evidence="3 4" key="1">
    <citation type="submission" date="2019-03" db="EMBL/GenBank/DDBJ databases">
        <title>Metabolic reconstructions from genomes of highly enriched 'Candidatus Accumulibacter' and 'Candidatus Competibacter' bioreactor populations.</title>
        <authorList>
            <person name="Annavajhala M.K."/>
            <person name="Welles L."/>
            <person name="Abbas B."/>
            <person name="Sorokin D."/>
            <person name="Park H."/>
            <person name="Van Loosdrecht M."/>
            <person name="Chandran K."/>
        </authorList>
    </citation>
    <scope>NUCLEOTIDE SEQUENCE [LARGE SCALE GENOMIC DNA]</scope>
    <source>
        <strain evidence="3 4">SBR_G</strain>
    </source>
</reference>
<feature type="chain" id="PRO_5044971553" evidence="2">
    <location>
        <begin position="21"/>
        <end position="475"/>
    </location>
</feature>
<keyword evidence="2" id="KW-0732">Signal</keyword>
<protein>
    <submittedName>
        <fullName evidence="3">Efflux transporter outer membrane subunit</fullName>
    </submittedName>
</protein>
<gene>
    <name evidence="3" type="ORF">E4P82_07270</name>
</gene>
<dbReference type="SUPFAM" id="SSF56954">
    <property type="entry name" value="Outer membrane efflux proteins (OEP)"/>
    <property type="match status" value="1"/>
</dbReference>
<comment type="similarity">
    <text evidence="1 2">Belongs to the outer membrane factor (OMF) (TC 1.B.17) family.</text>
</comment>
<comment type="caution">
    <text evidence="3">The sequence shown here is derived from an EMBL/GenBank/DDBJ whole genome shotgun (WGS) entry which is preliminary data.</text>
</comment>
<dbReference type="InterPro" id="IPR003423">
    <property type="entry name" value="OMP_efflux"/>
</dbReference>
<proteinExistence type="inferred from homology"/>
<dbReference type="PANTHER" id="PTHR30203:SF31">
    <property type="entry name" value="RND EFFLUX SYSTEM, OUTER MEMBRANE LIPOPROTEIN, NODT"/>
    <property type="match status" value="1"/>
</dbReference>
<dbReference type="NCBIfam" id="TIGR01845">
    <property type="entry name" value="outer_NodT"/>
    <property type="match status" value="1"/>
</dbReference>
<comment type="subcellular location">
    <subcellularLocation>
        <location evidence="2">Cell outer membrane</location>
        <topology evidence="2">Lipid-anchor</topology>
    </subcellularLocation>
</comment>
<keyword evidence="2" id="KW-0564">Palmitate</keyword>
<dbReference type="InterPro" id="IPR010131">
    <property type="entry name" value="MdtP/NodT-like"/>
</dbReference>
<sequence length="475" mass="50387">MLLMAALLLSGCAAVGPNYVAPDPALPATWQGAAAAQVTISPTTPEDLATWWKQLDDPTLTTLIEQALRNSPDLHAAQAKLRQARAQRALAGAELFPTLSGSAAGQRAKASGQSGGGGVANLFNAGFDASWEPDVFGGLRRGEEAAQADLEASEANLHDVQVSLSAEVALNYVELRNYQTRLEIAKANADSQLETLKLTQWRAEAGLTTALDVEQARSNLEQTRAQIPSLDTGRAEAEHRLAILLGQQPGTLHSTLANSAKIPEIPERVIVTIPADTLRQRPDVRAAERTLAAETARIGEVEAKRYPSFNLSGSIGLAALTLGNLNSVDATTGSLLGSIAGPIFDAGRIRQQVAIQTAVQEQALVNYQSTVLSALEEVENALVALANTRQRQQSLRNATRAAQLAALLARHRYTTGIIDFQTVLDTERTVLTLEDSLTTSEAEHVSALIQLYKALGGGWSLTSVETVASAQGKSS</sequence>
<dbReference type="EMBL" id="SPMZ01000019">
    <property type="protein sequence ID" value="NMQ19023.1"/>
    <property type="molecule type" value="Genomic_DNA"/>
</dbReference>
<evidence type="ECO:0000313" key="3">
    <source>
        <dbReference type="EMBL" id="NMQ19023.1"/>
    </source>
</evidence>
<keyword evidence="2" id="KW-0812">Transmembrane</keyword>
<dbReference type="Gene3D" id="2.20.200.10">
    <property type="entry name" value="Outer membrane efflux proteins (OEP)"/>
    <property type="match status" value="1"/>
</dbReference>